<reference evidence="1 2" key="1">
    <citation type="journal article" date="2019" name="Nat. Ecol. Evol.">
        <title>Megaphylogeny resolves global patterns of mushroom evolution.</title>
        <authorList>
            <person name="Varga T."/>
            <person name="Krizsan K."/>
            <person name="Foldi C."/>
            <person name="Dima B."/>
            <person name="Sanchez-Garcia M."/>
            <person name="Sanchez-Ramirez S."/>
            <person name="Szollosi G.J."/>
            <person name="Szarkandi J.G."/>
            <person name="Papp V."/>
            <person name="Albert L."/>
            <person name="Andreopoulos W."/>
            <person name="Angelini C."/>
            <person name="Antonin V."/>
            <person name="Barry K.W."/>
            <person name="Bougher N.L."/>
            <person name="Buchanan P."/>
            <person name="Buyck B."/>
            <person name="Bense V."/>
            <person name="Catcheside P."/>
            <person name="Chovatia M."/>
            <person name="Cooper J."/>
            <person name="Damon W."/>
            <person name="Desjardin D."/>
            <person name="Finy P."/>
            <person name="Geml J."/>
            <person name="Haridas S."/>
            <person name="Hughes K."/>
            <person name="Justo A."/>
            <person name="Karasinski D."/>
            <person name="Kautmanova I."/>
            <person name="Kiss B."/>
            <person name="Kocsube S."/>
            <person name="Kotiranta H."/>
            <person name="LaButti K.M."/>
            <person name="Lechner B.E."/>
            <person name="Liimatainen K."/>
            <person name="Lipzen A."/>
            <person name="Lukacs Z."/>
            <person name="Mihaltcheva S."/>
            <person name="Morgado L.N."/>
            <person name="Niskanen T."/>
            <person name="Noordeloos M.E."/>
            <person name="Ohm R.A."/>
            <person name="Ortiz-Santana B."/>
            <person name="Ovrebo C."/>
            <person name="Racz N."/>
            <person name="Riley R."/>
            <person name="Savchenko A."/>
            <person name="Shiryaev A."/>
            <person name="Soop K."/>
            <person name="Spirin V."/>
            <person name="Szebenyi C."/>
            <person name="Tomsovsky M."/>
            <person name="Tulloss R.E."/>
            <person name="Uehling J."/>
            <person name="Grigoriev I.V."/>
            <person name="Vagvolgyi C."/>
            <person name="Papp T."/>
            <person name="Martin F.M."/>
            <person name="Miettinen O."/>
            <person name="Hibbett D.S."/>
            <person name="Nagy L.G."/>
        </authorList>
    </citation>
    <scope>NUCLEOTIDE SEQUENCE [LARGE SCALE GENOMIC DNA]</scope>
    <source>
        <strain evidence="1 2">HHB13444</strain>
    </source>
</reference>
<dbReference type="InParanoid" id="A0A5C3PEF2"/>
<gene>
    <name evidence="1" type="ORF">K466DRAFT_662875</name>
</gene>
<protein>
    <recommendedName>
        <fullName evidence="3">F-box domain-containing protein</fullName>
    </recommendedName>
</protein>
<dbReference type="AlphaFoldDB" id="A0A5C3PEF2"/>
<sequence length="502" mass="56261">MDAVNWNSDIVHHVMASSTRDTVSRMMRTCCTLNHEGARYLLAHDPYLTRAEQVKSLVLFLRARKKATLAANRFYWLEGLSISAYYHESKPLEEAFASALKFFFIHVAPFARRFVRLDIGQGEGEPLFSAEPELAIAISNLSTLRTFKITKVAGRTIAMLRALKSGLFYADISIDPELTRNAVDDPIATLANSQSSLRTLSLGWAAVASSPYPLCFPFLDTLSLTRIASPTTWHLVQAFPNLSTISTPDIALRVYSGDPDDTQEVRMLQRLRNIADQRRFGSWTSLRSFKGSLSMLFVLGLACHVSHVDIGNDAEPDESFDLDMLQRIFMDTRPTHLTLRCHGLLLSELVDGLSSLCSRKEFQLVENCKVYLTVASRDHDYDVVAFLDGLCEAMAPTRLDSLKLRIDWSYVAKLLRTPKFSCPALAFLQSVSAEALATRLLEAAPLMRSAEVSLIGLATHETVELERDLPDSDWRSHYAEPQFESGEDAHVPVDDDELAHWQ</sequence>
<proteinExistence type="predicted"/>
<evidence type="ECO:0008006" key="3">
    <source>
        <dbReference type="Google" id="ProtNLM"/>
    </source>
</evidence>
<name>A0A5C3PEF2_9APHY</name>
<dbReference type="EMBL" id="ML211145">
    <property type="protein sequence ID" value="TFK87622.1"/>
    <property type="molecule type" value="Genomic_DNA"/>
</dbReference>
<keyword evidence="2" id="KW-1185">Reference proteome</keyword>
<evidence type="ECO:0000313" key="2">
    <source>
        <dbReference type="Proteomes" id="UP000308197"/>
    </source>
</evidence>
<organism evidence="1 2">
    <name type="scientific">Polyporus arcularius HHB13444</name>
    <dbReference type="NCBI Taxonomy" id="1314778"/>
    <lineage>
        <taxon>Eukaryota</taxon>
        <taxon>Fungi</taxon>
        <taxon>Dikarya</taxon>
        <taxon>Basidiomycota</taxon>
        <taxon>Agaricomycotina</taxon>
        <taxon>Agaricomycetes</taxon>
        <taxon>Polyporales</taxon>
        <taxon>Polyporaceae</taxon>
        <taxon>Polyporus</taxon>
    </lineage>
</organism>
<evidence type="ECO:0000313" key="1">
    <source>
        <dbReference type="EMBL" id="TFK87622.1"/>
    </source>
</evidence>
<accession>A0A5C3PEF2</accession>
<dbReference type="Proteomes" id="UP000308197">
    <property type="component" value="Unassembled WGS sequence"/>
</dbReference>